<dbReference type="AlphaFoldDB" id="A0A0P0VSK8"/>
<evidence type="ECO:0000313" key="1">
    <source>
        <dbReference type="EMBL" id="BAS82085.1"/>
    </source>
</evidence>
<reference evidence="2" key="1">
    <citation type="journal article" date="2005" name="Nature">
        <title>The map-based sequence of the rice genome.</title>
        <authorList>
            <consortium name="International rice genome sequencing project (IRGSP)"/>
            <person name="Matsumoto T."/>
            <person name="Wu J."/>
            <person name="Kanamori H."/>
            <person name="Katayose Y."/>
            <person name="Fujisawa M."/>
            <person name="Namiki N."/>
            <person name="Mizuno H."/>
            <person name="Yamamoto K."/>
            <person name="Antonio B.A."/>
            <person name="Baba T."/>
            <person name="Sakata K."/>
            <person name="Nagamura Y."/>
            <person name="Aoki H."/>
            <person name="Arikawa K."/>
            <person name="Arita K."/>
            <person name="Bito T."/>
            <person name="Chiden Y."/>
            <person name="Fujitsuka N."/>
            <person name="Fukunaka R."/>
            <person name="Hamada M."/>
            <person name="Harada C."/>
            <person name="Hayashi A."/>
            <person name="Hijishita S."/>
            <person name="Honda M."/>
            <person name="Hosokawa S."/>
            <person name="Ichikawa Y."/>
            <person name="Idonuma A."/>
            <person name="Iijima M."/>
            <person name="Ikeda M."/>
            <person name="Ikeno M."/>
            <person name="Ito K."/>
            <person name="Ito S."/>
            <person name="Ito T."/>
            <person name="Ito Y."/>
            <person name="Ito Y."/>
            <person name="Iwabuchi A."/>
            <person name="Kamiya K."/>
            <person name="Karasawa W."/>
            <person name="Kurita K."/>
            <person name="Katagiri S."/>
            <person name="Kikuta A."/>
            <person name="Kobayashi H."/>
            <person name="Kobayashi N."/>
            <person name="Machita K."/>
            <person name="Maehara T."/>
            <person name="Masukawa M."/>
            <person name="Mizubayashi T."/>
            <person name="Mukai Y."/>
            <person name="Nagasaki H."/>
            <person name="Nagata Y."/>
            <person name="Naito S."/>
            <person name="Nakashima M."/>
            <person name="Nakama Y."/>
            <person name="Nakamichi Y."/>
            <person name="Nakamura M."/>
            <person name="Meguro A."/>
            <person name="Negishi M."/>
            <person name="Ohta I."/>
            <person name="Ohta T."/>
            <person name="Okamoto M."/>
            <person name="Ono N."/>
            <person name="Saji S."/>
            <person name="Sakaguchi M."/>
            <person name="Sakai K."/>
            <person name="Shibata M."/>
            <person name="Shimokawa T."/>
            <person name="Song J."/>
            <person name="Takazaki Y."/>
            <person name="Terasawa K."/>
            <person name="Tsugane M."/>
            <person name="Tsuji K."/>
            <person name="Ueda S."/>
            <person name="Waki K."/>
            <person name="Yamagata H."/>
            <person name="Yamamoto M."/>
            <person name="Yamamoto S."/>
            <person name="Yamane H."/>
            <person name="Yoshiki S."/>
            <person name="Yoshihara R."/>
            <person name="Yukawa K."/>
            <person name="Zhong H."/>
            <person name="Yano M."/>
            <person name="Yuan Q."/>
            <person name="Ouyang S."/>
            <person name="Liu J."/>
            <person name="Jones K.M."/>
            <person name="Gansberger K."/>
            <person name="Moffat K."/>
            <person name="Hill J."/>
            <person name="Bera J."/>
            <person name="Fadrosh D."/>
            <person name="Jin S."/>
            <person name="Johri S."/>
            <person name="Kim M."/>
            <person name="Overton L."/>
            <person name="Reardon M."/>
            <person name="Tsitrin T."/>
            <person name="Vuong H."/>
            <person name="Weaver B."/>
            <person name="Ciecko A."/>
            <person name="Tallon L."/>
            <person name="Jackson J."/>
            <person name="Pai G."/>
            <person name="Aken S.V."/>
            <person name="Utterback T."/>
            <person name="Reidmuller S."/>
            <person name="Feldblyum T."/>
            <person name="Hsiao J."/>
            <person name="Zismann V."/>
            <person name="Iobst S."/>
            <person name="de Vazeille A.R."/>
            <person name="Buell C.R."/>
            <person name="Ying K."/>
            <person name="Li Y."/>
            <person name="Lu T."/>
            <person name="Huang Y."/>
            <person name="Zhao Q."/>
            <person name="Feng Q."/>
            <person name="Zhang L."/>
            <person name="Zhu J."/>
            <person name="Weng Q."/>
            <person name="Mu J."/>
            <person name="Lu Y."/>
            <person name="Fan D."/>
            <person name="Liu Y."/>
            <person name="Guan J."/>
            <person name="Zhang Y."/>
            <person name="Yu S."/>
            <person name="Liu X."/>
            <person name="Zhang Y."/>
            <person name="Hong G."/>
            <person name="Han B."/>
            <person name="Choisne N."/>
            <person name="Demange N."/>
            <person name="Orjeda G."/>
            <person name="Samain S."/>
            <person name="Cattolico L."/>
            <person name="Pelletier E."/>
            <person name="Couloux A."/>
            <person name="Segurens B."/>
            <person name="Wincker P."/>
            <person name="D'Hont A."/>
            <person name="Scarpelli C."/>
            <person name="Weissenbach J."/>
            <person name="Salanoubat M."/>
            <person name="Quetier F."/>
            <person name="Yu Y."/>
            <person name="Kim H.R."/>
            <person name="Rambo T."/>
            <person name="Currie J."/>
            <person name="Collura K."/>
            <person name="Luo M."/>
            <person name="Yang T."/>
            <person name="Ammiraju J.S.S."/>
            <person name="Engler F."/>
            <person name="Soderlund C."/>
            <person name="Wing R.A."/>
            <person name="Palmer L.E."/>
            <person name="de la Bastide M."/>
            <person name="Spiegel L."/>
            <person name="Nascimento L."/>
            <person name="Zutavern T."/>
            <person name="O'Shaughnessy A."/>
            <person name="Dike S."/>
            <person name="Dedhia N."/>
            <person name="Preston R."/>
            <person name="Balija V."/>
            <person name="McCombie W.R."/>
            <person name="Chow T."/>
            <person name="Chen H."/>
            <person name="Chung M."/>
            <person name="Chen C."/>
            <person name="Shaw J."/>
            <person name="Wu H."/>
            <person name="Hsiao K."/>
            <person name="Chao Y."/>
            <person name="Chu M."/>
            <person name="Cheng C."/>
            <person name="Hour A."/>
            <person name="Lee P."/>
            <person name="Lin S."/>
            <person name="Lin Y."/>
            <person name="Liou J."/>
            <person name="Liu S."/>
            <person name="Hsing Y."/>
            <person name="Raghuvanshi S."/>
            <person name="Mohanty A."/>
            <person name="Bharti A.K."/>
            <person name="Gaur A."/>
            <person name="Gupta V."/>
            <person name="Kumar D."/>
            <person name="Ravi V."/>
            <person name="Vij S."/>
            <person name="Kapur A."/>
            <person name="Khurana P."/>
            <person name="Khurana P."/>
            <person name="Khurana J.P."/>
            <person name="Tyagi A.K."/>
            <person name="Gaikwad K."/>
            <person name="Singh A."/>
            <person name="Dalal V."/>
            <person name="Srivastava S."/>
            <person name="Dixit A."/>
            <person name="Pal A.K."/>
            <person name="Ghazi I.A."/>
            <person name="Yadav M."/>
            <person name="Pandit A."/>
            <person name="Bhargava A."/>
            <person name="Sureshbabu K."/>
            <person name="Batra K."/>
            <person name="Sharma T.R."/>
            <person name="Mohapatra T."/>
            <person name="Singh N.K."/>
            <person name="Messing J."/>
            <person name="Nelson A.B."/>
            <person name="Fuks G."/>
            <person name="Kavchok S."/>
            <person name="Keizer G."/>
            <person name="Linton E."/>
            <person name="Llaca V."/>
            <person name="Song R."/>
            <person name="Tanyolac B."/>
            <person name="Young S."/>
            <person name="Ho-Il K."/>
            <person name="Hahn J.H."/>
            <person name="Sangsakoo G."/>
            <person name="Vanavichit A."/>
            <person name="de Mattos Luiz.A.T."/>
            <person name="Zimmer P.D."/>
            <person name="Malone G."/>
            <person name="Dellagostin O."/>
            <person name="de Oliveira A.C."/>
            <person name="Bevan M."/>
            <person name="Bancroft I."/>
            <person name="Minx P."/>
            <person name="Cordum H."/>
            <person name="Wilson R."/>
            <person name="Cheng Z."/>
            <person name="Jin W."/>
            <person name="Jiang J."/>
            <person name="Leong S.A."/>
            <person name="Iwama H."/>
            <person name="Gojobori T."/>
            <person name="Itoh T."/>
            <person name="Niimura Y."/>
            <person name="Fujii Y."/>
            <person name="Habara T."/>
            <person name="Sakai H."/>
            <person name="Sato Y."/>
            <person name="Wilson G."/>
            <person name="Kumar K."/>
            <person name="McCouch S."/>
            <person name="Juretic N."/>
            <person name="Hoen D."/>
            <person name="Wright S."/>
            <person name="Bruskiewich R."/>
            <person name="Bureau T."/>
            <person name="Miyao A."/>
            <person name="Hirochika H."/>
            <person name="Nishikawa T."/>
            <person name="Kadowaki K."/>
            <person name="Sugiura M."/>
            <person name="Burr B."/>
            <person name="Sasaki T."/>
        </authorList>
    </citation>
    <scope>NUCLEOTIDE SEQUENCE [LARGE SCALE GENOMIC DNA]</scope>
    <source>
        <strain evidence="2">cv. Nipponbare</strain>
    </source>
</reference>
<accession>A0A0P0VSK8</accession>
<reference evidence="1 2" key="3">
    <citation type="journal article" date="2013" name="Rice">
        <title>Improvement of the Oryza sativa Nipponbare reference genome using next generation sequence and optical map data.</title>
        <authorList>
            <person name="Kawahara Y."/>
            <person name="de la Bastide M."/>
            <person name="Hamilton J.P."/>
            <person name="Kanamori H."/>
            <person name="McCombie W.R."/>
            <person name="Ouyang S."/>
            <person name="Schwartz D.C."/>
            <person name="Tanaka T."/>
            <person name="Wu J."/>
            <person name="Zhou S."/>
            <person name="Childs K.L."/>
            <person name="Davidson R.M."/>
            <person name="Lin H."/>
            <person name="Quesada-Ocampo L."/>
            <person name="Vaillancourt B."/>
            <person name="Sakai H."/>
            <person name="Lee S.S."/>
            <person name="Kim J."/>
            <person name="Numa H."/>
            <person name="Itoh T."/>
            <person name="Buell C.R."/>
            <person name="Matsumoto T."/>
        </authorList>
    </citation>
    <scope>NUCLEOTIDE SEQUENCE [LARGE SCALE GENOMIC DNA]</scope>
    <source>
        <strain evidence="2">cv. Nipponbare</strain>
    </source>
</reference>
<dbReference type="Gramene" id="Os03t0126825-01">
    <property type="protein sequence ID" value="Os03t0126825-01"/>
    <property type="gene ID" value="Os03g0126825"/>
</dbReference>
<keyword evidence="2" id="KW-1185">Reference proteome</keyword>
<protein>
    <submittedName>
        <fullName evidence="1">Os03g0126825 protein</fullName>
    </submittedName>
</protein>
<dbReference type="PaxDb" id="39947-A0A0P0VSK8"/>
<name>A0A0P0VSK8_ORYSJ</name>
<dbReference type="Proteomes" id="UP000059680">
    <property type="component" value="Chromosome 3"/>
</dbReference>
<reference evidence="1 2" key="2">
    <citation type="journal article" date="2013" name="Plant Cell Physiol.">
        <title>Rice Annotation Project Database (RAP-DB): an integrative and interactive database for rice genomics.</title>
        <authorList>
            <person name="Sakai H."/>
            <person name="Lee S.S."/>
            <person name="Tanaka T."/>
            <person name="Numa H."/>
            <person name="Kim J."/>
            <person name="Kawahara Y."/>
            <person name="Wakimoto H."/>
            <person name="Yang C.C."/>
            <person name="Iwamoto M."/>
            <person name="Abe T."/>
            <person name="Yamada Y."/>
            <person name="Muto A."/>
            <person name="Inokuchi H."/>
            <person name="Ikemura T."/>
            <person name="Matsumoto T."/>
            <person name="Sasaki T."/>
            <person name="Itoh T."/>
        </authorList>
    </citation>
    <scope>NUCLEOTIDE SEQUENCE [LARGE SCALE GENOMIC DNA]</scope>
    <source>
        <strain evidence="2">cv. Nipponbare</strain>
    </source>
</reference>
<evidence type="ECO:0000313" key="2">
    <source>
        <dbReference type="Proteomes" id="UP000059680"/>
    </source>
</evidence>
<sequence length="119" mass="13390">MHVSMSTVALRVKRKKKALPFARIGTTRCDPTENSSMCTRPGGRYPLVSPGEMVQTLQRGNYIQEHWIVGILKITSSLLLLRQIQISTLCLLTLTRNCCRTACNLIEMTLIVLKSSRNN</sequence>
<organism evidence="1 2">
    <name type="scientific">Oryza sativa subsp. japonica</name>
    <name type="common">Rice</name>
    <dbReference type="NCBI Taxonomy" id="39947"/>
    <lineage>
        <taxon>Eukaryota</taxon>
        <taxon>Viridiplantae</taxon>
        <taxon>Streptophyta</taxon>
        <taxon>Embryophyta</taxon>
        <taxon>Tracheophyta</taxon>
        <taxon>Spermatophyta</taxon>
        <taxon>Magnoliopsida</taxon>
        <taxon>Liliopsida</taxon>
        <taxon>Poales</taxon>
        <taxon>Poaceae</taxon>
        <taxon>BOP clade</taxon>
        <taxon>Oryzoideae</taxon>
        <taxon>Oryzeae</taxon>
        <taxon>Oryzinae</taxon>
        <taxon>Oryza</taxon>
        <taxon>Oryza sativa</taxon>
    </lineage>
</organism>
<dbReference type="InParanoid" id="A0A0P0VSK8"/>
<proteinExistence type="predicted"/>
<gene>
    <name evidence="1" type="ordered locus">Os03g0126825</name>
    <name evidence="1" type="ORF">OSNPB_030126825</name>
</gene>
<dbReference type="EMBL" id="AP014959">
    <property type="protein sequence ID" value="BAS82085.1"/>
    <property type="molecule type" value="Genomic_DNA"/>
</dbReference>